<dbReference type="EMBL" id="BFAA01054888">
    <property type="protein sequence ID" value="GCB83880.1"/>
    <property type="molecule type" value="Genomic_DNA"/>
</dbReference>
<comment type="caution">
    <text evidence="14">The sequence shown here is derived from an EMBL/GenBank/DDBJ whole genome shotgun (WGS) entry which is preliminary data.</text>
</comment>
<dbReference type="PROSITE" id="PS50016">
    <property type="entry name" value="ZF_PHD_2"/>
    <property type="match status" value="2"/>
</dbReference>
<keyword evidence="3" id="KW-0479">Metal-binding</keyword>
<sequence>GGDEEGDGYETDHQDYCEVCQQGGEIILCDTCPRAYHMVCLDPEMEKAPEGKWSCPHCKEGVQWEAKDENSELEAEGDVELEECVLGEPEEEEDDHMEFCRVCKDGGELLCCDACPSSYHIHCLNPPLPEIPNGEWLCPRCLCPQMKGKVQRILHWKWGEPPPPTPVPRPPDADLDAPSPKPLEGRPERQFFAKWVGMSYWHCSWVSELQLELYCSVMFRNYQRKTDMDEPPTFDFGVEDDGKSSKRKNKDPQYAQLEEQFYRYGIKQEWMMIHRILNH</sequence>
<dbReference type="SUPFAM" id="SSF54160">
    <property type="entry name" value="Chromo domain-like"/>
    <property type="match status" value="1"/>
</dbReference>
<dbReference type="InterPro" id="IPR000953">
    <property type="entry name" value="Chromo/chromo_shadow_dom"/>
</dbReference>
<dbReference type="PANTHER" id="PTHR24102">
    <property type="entry name" value="PHD FINGER PROTEIN"/>
    <property type="match status" value="1"/>
</dbReference>
<evidence type="ECO:0000259" key="12">
    <source>
        <dbReference type="PROSITE" id="PS50013"/>
    </source>
</evidence>
<evidence type="ECO:0000256" key="3">
    <source>
        <dbReference type="ARBA" id="ARBA00022723"/>
    </source>
</evidence>
<accession>A0A401QES6</accession>
<evidence type="ECO:0008006" key="16">
    <source>
        <dbReference type="Google" id="ProtNLM"/>
    </source>
</evidence>
<keyword evidence="2" id="KW-0597">Phosphoprotein</keyword>
<dbReference type="STRING" id="75743.A0A401QES6"/>
<feature type="domain" description="PHD-type" evidence="13">
    <location>
        <begin position="14"/>
        <end position="61"/>
    </location>
</feature>
<dbReference type="PROSITE" id="PS50013">
    <property type="entry name" value="CHROMO_2"/>
    <property type="match status" value="1"/>
</dbReference>
<proteinExistence type="predicted"/>
<dbReference type="Gene3D" id="3.30.40.10">
    <property type="entry name" value="Zinc/RING finger domain, C3HC4 (zinc finger)"/>
    <property type="match status" value="2"/>
</dbReference>
<dbReference type="InterPro" id="IPR019786">
    <property type="entry name" value="Zinc_finger_PHD-type_CS"/>
</dbReference>
<dbReference type="FunFam" id="3.30.40.10:FF:000011">
    <property type="entry name" value="chromodomain-helicase-DNA-binding protein 4 isoform X1"/>
    <property type="match status" value="1"/>
</dbReference>
<feature type="domain" description="PHD-type" evidence="13">
    <location>
        <begin position="97"/>
        <end position="144"/>
    </location>
</feature>
<name>A0A401QES6_SCYTO</name>
<evidence type="ECO:0000256" key="1">
    <source>
        <dbReference type="ARBA" id="ARBA00004123"/>
    </source>
</evidence>
<dbReference type="InterPro" id="IPR016197">
    <property type="entry name" value="Chromo-like_dom_sf"/>
</dbReference>
<dbReference type="GO" id="GO:0003677">
    <property type="term" value="F:DNA binding"/>
    <property type="evidence" value="ECO:0007669"/>
    <property type="project" value="UniProtKB-KW"/>
</dbReference>
<dbReference type="OrthoDB" id="5857104at2759"/>
<protein>
    <recommendedName>
        <fullName evidence="16">PHD-type domain-containing protein</fullName>
    </recommendedName>
</protein>
<feature type="non-terminal residue" evidence="14">
    <location>
        <position position="1"/>
    </location>
</feature>
<dbReference type="InterPro" id="IPR013083">
    <property type="entry name" value="Znf_RING/FYVE/PHD"/>
</dbReference>
<dbReference type="SMART" id="SM00249">
    <property type="entry name" value="PHD"/>
    <property type="match status" value="2"/>
</dbReference>
<dbReference type="GO" id="GO:0008270">
    <property type="term" value="F:zinc ion binding"/>
    <property type="evidence" value="ECO:0007669"/>
    <property type="project" value="UniProtKB-KW"/>
</dbReference>
<feature type="compositionally biased region" description="Pro residues" evidence="11">
    <location>
        <begin position="160"/>
        <end position="170"/>
    </location>
</feature>
<comment type="subcellular location">
    <subcellularLocation>
        <location evidence="1">Nucleus</location>
    </subcellularLocation>
</comment>
<evidence type="ECO:0000256" key="7">
    <source>
        <dbReference type="ARBA" id="ARBA00023125"/>
    </source>
</evidence>
<dbReference type="GO" id="GO:0005634">
    <property type="term" value="C:nucleus"/>
    <property type="evidence" value="ECO:0007669"/>
    <property type="project" value="UniProtKB-SubCell"/>
</dbReference>
<evidence type="ECO:0000313" key="14">
    <source>
        <dbReference type="EMBL" id="GCB83880.1"/>
    </source>
</evidence>
<dbReference type="CDD" id="cd15532">
    <property type="entry name" value="PHD2_CHD_II"/>
    <property type="match status" value="1"/>
</dbReference>
<dbReference type="InterPro" id="IPR011011">
    <property type="entry name" value="Znf_FYVE_PHD"/>
</dbReference>
<keyword evidence="6" id="KW-0805">Transcription regulation</keyword>
<evidence type="ECO:0000256" key="9">
    <source>
        <dbReference type="ARBA" id="ARBA00023242"/>
    </source>
</evidence>
<keyword evidence="4 10" id="KW-0863">Zinc-finger</keyword>
<dbReference type="PANTHER" id="PTHR24102:SF28">
    <property type="entry name" value="PHD-TYPE DOMAIN-CONTAINING PROTEIN"/>
    <property type="match status" value="1"/>
</dbReference>
<evidence type="ECO:0000256" key="5">
    <source>
        <dbReference type="ARBA" id="ARBA00022833"/>
    </source>
</evidence>
<dbReference type="Pfam" id="PF00628">
    <property type="entry name" value="PHD"/>
    <property type="match status" value="2"/>
</dbReference>
<gene>
    <name evidence="14" type="ORF">scyTo_0024743</name>
</gene>
<dbReference type="SUPFAM" id="SSF57903">
    <property type="entry name" value="FYVE/PHD zinc finger"/>
    <property type="match status" value="1"/>
</dbReference>
<dbReference type="InterPro" id="IPR001965">
    <property type="entry name" value="Znf_PHD"/>
</dbReference>
<evidence type="ECO:0000256" key="8">
    <source>
        <dbReference type="ARBA" id="ARBA00023163"/>
    </source>
</evidence>
<dbReference type="AlphaFoldDB" id="A0A401QES6"/>
<keyword evidence="9" id="KW-0539">Nucleus</keyword>
<evidence type="ECO:0000256" key="6">
    <source>
        <dbReference type="ARBA" id="ARBA00023015"/>
    </source>
</evidence>
<evidence type="ECO:0000256" key="4">
    <source>
        <dbReference type="ARBA" id="ARBA00022771"/>
    </source>
</evidence>
<dbReference type="OMA" id="MNNDFTE"/>
<organism evidence="14 15">
    <name type="scientific">Scyliorhinus torazame</name>
    <name type="common">Cloudy catshark</name>
    <name type="synonym">Catulus torazame</name>
    <dbReference type="NCBI Taxonomy" id="75743"/>
    <lineage>
        <taxon>Eukaryota</taxon>
        <taxon>Metazoa</taxon>
        <taxon>Chordata</taxon>
        <taxon>Craniata</taxon>
        <taxon>Vertebrata</taxon>
        <taxon>Chondrichthyes</taxon>
        <taxon>Elasmobranchii</taxon>
        <taxon>Galeomorphii</taxon>
        <taxon>Galeoidea</taxon>
        <taxon>Carcharhiniformes</taxon>
        <taxon>Scyliorhinidae</taxon>
        <taxon>Scyliorhinus</taxon>
    </lineage>
</organism>
<feature type="domain" description="Chromo" evidence="12">
    <location>
        <begin position="177"/>
        <end position="234"/>
    </location>
</feature>
<dbReference type="Proteomes" id="UP000288216">
    <property type="component" value="Unassembled WGS sequence"/>
</dbReference>
<dbReference type="InterPro" id="IPR019787">
    <property type="entry name" value="Znf_PHD-finger"/>
</dbReference>
<keyword evidence="5" id="KW-0862">Zinc</keyword>
<evidence type="ECO:0000259" key="13">
    <source>
        <dbReference type="PROSITE" id="PS50016"/>
    </source>
</evidence>
<keyword evidence="8" id="KW-0804">Transcription</keyword>
<dbReference type="FunFam" id="2.40.50.40:FF:000017">
    <property type="entry name" value="chromodomain-helicase-DNA-binding protein 3 isoform X3"/>
    <property type="match status" value="1"/>
</dbReference>
<keyword evidence="7" id="KW-0238">DNA-binding</keyword>
<dbReference type="PROSITE" id="PS01359">
    <property type="entry name" value="ZF_PHD_1"/>
    <property type="match status" value="2"/>
</dbReference>
<keyword evidence="15" id="KW-1185">Reference proteome</keyword>
<dbReference type="Gene3D" id="2.40.50.40">
    <property type="match status" value="1"/>
</dbReference>
<dbReference type="CDD" id="cd18667">
    <property type="entry name" value="CD1_tandem_CHD3-4_like"/>
    <property type="match status" value="1"/>
</dbReference>
<evidence type="ECO:0000256" key="11">
    <source>
        <dbReference type="SAM" id="MobiDB-lite"/>
    </source>
</evidence>
<reference evidence="14 15" key="1">
    <citation type="journal article" date="2018" name="Nat. Ecol. Evol.">
        <title>Shark genomes provide insights into elasmobranch evolution and the origin of vertebrates.</title>
        <authorList>
            <person name="Hara Y"/>
            <person name="Yamaguchi K"/>
            <person name="Onimaru K"/>
            <person name="Kadota M"/>
            <person name="Koyanagi M"/>
            <person name="Keeley SD"/>
            <person name="Tatsumi K"/>
            <person name="Tanaka K"/>
            <person name="Motone F"/>
            <person name="Kageyama Y"/>
            <person name="Nozu R"/>
            <person name="Adachi N"/>
            <person name="Nishimura O"/>
            <person name="Nakagawa R"/>
            <person name="Tanegashima C"/>
            <person name="Kiyatake I"/>
            <person name="Matsumoto R"/>
            <person name="Murakumo K"/>
            <person name="Nishida K"/>
            <person name="Terakita A"/>
            <person name="Kuratani S"/>
            <person name="Sato K"/>
            <person name="Hyodo S Kuraku.S."/>
        </authorList>
    </citation>
    <scope>NUCLEOTIDE SEQUENCE [LARGE SCALE GENOMIC DNA]</scope>
</reference>
<evidence type="ECO:0000256" key="10">
    <source>
        <dbReference type="PROSITE-ProRule" id="PRU00146"/>
    </source>
</evidence>
<dbReference type="FunFam" id="3.30.40.10:FF:000001">
    <property type="entry name" value="chromodomain-helicase-DNA-binding protein 3 isoform X1"/>
    <property type="match status" value="1"/>
</dbReference>
<evidence type="ECO:0000256" key="2">
    <source>
        <dbReference type="ARBA" id="ARBA00022553"/>
    </source>
</evidence>
<feature type="region of interest" description="Disordered" evidence="11">
    <location>
        <begin position="157"/>
        <end position="184"/>
    </location>
</feature>
<feature type="non-terminal residue" evidence="14">
    <location>
        <position position="279"/>
    </location>
</feature>
<dbReference type="SMART" id="SM00298">
    <property type="entry name" value="CHROMO"/>
    <property type="match status" value="1"/>
</dbReference>
<feature type="region of interest" description="Disordered" evidence="11">
    <location>
        <begin position="230"/>
        <end position="252"/>
    </location>
</feature>
<evidence type="ECO:0000313" key="15">
    <source>
        <dbReference type="Proteomes" id="UP000288216"/>
    </source>
</evidence>
<dbReference type="CDD" id="cd15531">
    <property type="entry name" value="PHD1_CHD_II"/>
    <property type="match status" value="1"/>
</dbReference>